<feature type="repeat" description="RCC1" evidence="1">
    <location>
        <begin position="312"/>
        <end position="368"/>
    </location>
</feature>
<evidence type="ECO:0000313" key="3">
    <source>
        <dbReference type="EMBL" id="SZX60509.1"/>
    </source>
</evidence>
<feature type="region of interest" description="Disordered" evidence="2">
    <location>
        <begin position="67"/>
        <end position="118"/>
    </location>
</feature>
<dbReference type="PROSITE" id="PS50012">
    <property type="entry name" value="RCC1_3"/>
    <property type="match status" value="2"/>
</dbReference>
<reference evidence="3 4" key="1">
    <citation type="submission" date="2016-10" db="EMBL/GenBank/DDBJ databases">
        <authorList>
            <person name="Cai Z."/>
        </authorList>
    </citation>
    <scope>NUCLEOTIDE SEQUENCE [LARGE SCALE GENOMIC DNA]</scope>
</reference>
<organism evidence="3 4">
    <name type="scientific">Tetradesmus obliquus</name>
    <name type="common">Green alga</name>
    <name type="synonym">Acutodesmus obliquus</name>
    <dbReference type="NCBI Taxonomy" id="3088"/>
    <lineage>
        <taxon>Eukaryota</taxon>
        <taxon>Viridiplantae</taxon>
        <taxon>Chlorophyta</taxon>
        <taxon>core chlorophytes</taxon>
        <taxon>Chlorophyceae</taxon>
        <taxon>CS clade</taxon>
        <taxon>Sphaeropleales</taxon>
        <taxon>Scenedesmaceae</taxon>
        <taxon>Tetradesmus</taxon>
    </lineage>
</organism>
<accession>A0A383V702</accession>
<dbReference type="InterPro" id="IPR051553">
    <property type="entry name" value="Ran_GTPase-activating"/>
</dbReference>
<dbReference type="Pfam" id="PF00415">
    <property type="entry name" value="RCC1"/>
    <property type="match status" value="1"/>
</dbReference>
<dbReference type="STRING" id="3088.A0A383V702"/>
<sequence>MLKLADDLATLALSAPAASSARLRKADVIVDLVASNLGFMPSLSAASTGPFRLCGKTAQLLGSVLLGEQPPKASPNPQPSPSVQRPSPSPGVQAPTSPSPSPTPSPSPKPNPGGAESCTLERATDPACSRCVRSISISDTHLCVLLYDSSVACAGYGGYGQLGNGKTSPDRSSILVTASVLAGTPISSVGAANWYTCALVEAAEGNQVNCFGYADGGSLGSGDFPDGYSEKPVAILGLKPTPRIGQLVGSGYSRDYNPIPGSPGSLWCWGKYAALSESDAPWRVEALTGNVLDVAAGSEHVCALIETASGSGDVYCWGMNWHGELGQGITNNTYSADDPILPPVRVKGLSKVTALFAGMYTTCALTVSQRVACWGSNEVGKLGAGTEADPITLPIPMKGLCA</sequence>
<gene>
    <name evidence="3" type="ORF">BQ4739_LOCUS1050</name>
</gene>
<feature type="compositionally biased region" description="Pro residues" evidence="2">
    <location>
        <begin position="97"/>
        <end position="111"/>
    </location>
</feature>
<dbReference type="PANTHER" id="PTHR45982:SF1">
    <property type="entry name" value="REGULATOR OF CHROMOSOME CONDENSATION"/>
    <property type="match status" value="1"/>
</dbReference>
<dbReference type="Proteomes" id="UP000256970">
    <property type="component" value="Unassembled WGS sequence"/>
</dbReference>
<name>A0A383V702_TETOB</name>
<keyword evidence="4" id="KW-1185">Reference proteome</keyword>
<feature type="repeat" description="RCC1" evidence="1">
    <location>
        <begin position="264"/>
        <end position="307"/>
    </location>
</feature>
<evidence type="ECO:0000313" key="4">
    <source>
        <dbReference type="Proteomes" id="UP000256970"/>
    </source>
</evidence>
<dbReference type="GO" id="GO:0005737">
    <property type="term" value="C:cytoplasm"/>
    <property type="evidence" value="ECO:0007669"/>
    <property type="project" value="TreeGrafter"/>
</dbReference>
<dbReference type="SUPFAM" id="SSF50985">
    <property type="entry name" value="RCC1/BLIP-II"/>
    <property type="match status" value="1"/>
</dbReference>
<dbReference type="Gene3D" id="2.130.10.30">
    <property type="entry name" value="Regulator of chromosome condensation 1/beta-lactamase-inhibitor protein II"/>
    <property type="match status" value="2"/>
</dbReference>
<dbReference type="InterPro" id="IPR009091">
    <property type="entry name" value="RCC1/BLIP-II"/>
</dbReference>
<evidence type="ECO:0000256" key="2">
    <source>
        <dbReference type="SAM" id="MobiDB-lite"/>
    </source>
</evidence>
<protein>
    <submittedName>
        <fullName evidence="3">Uncharacterized protein</fullName>
    </submittedName>
</protein>
<dbReference type="PANTHER" id="PTHR45982">
    <property type="entry name" value="REGULATOR OF CHROMOSOME CONDENSATION"/>
    <property type="match status" value="1"/>
</dbReference>
<dbReference type="GO" id="GO:0005085">
    <property type="term" value="F:guanyl-nucleotide exchange factor activity"/>
    <property type="evidence" value="ECO:0007669"/>
    <property type="project" value="TreeGrafter"/>
</dbReference>
<evidence type="ECO:0000256" key="1">
    <source>
        <dbReference type="PROSITE-ProRule" id="PRU00235"/>
    </source>
</evidence>
<dbReference type="AlphaFoldDB" id="A0A383V702"/>
<dbReference type="EMBL" id="FNXT01000071">
    <property type="protein sequence ID" value="SZX60509.1"/>
    <property type="molecule type" value="Genomic_DNA"/>
</dbReference>
<dbReference type="InterPro" id="IPR000408">
    <property type="entry name" value="Reg_chr_condens"/>
</dbReference>
<proteinExistence type="predicted"/>